<dbReference type="eggNOG" id="ENOG502SAQ9">
    <property type="taxonomic scope" value="Eukaryota"/>
</dbReference>
<dbReference type="Proteomes" id="UP000001072">
    <property type="component" value="Unassembled WGS sequence"/>
</dbReference>
<feature type="region of interest" description="Disordered" evidence="1">
    <location>
        <begin position="651"/>
        <end position="706"/>
    </location>
</feature>
<feature type="compositionally biased region" description="Polar residues" evidence="1">
    <location>
        <begin position="591"/>
        <end position="600"/>
    </location>
</feature>
<dbReference type="Pfam" id="PF10336">
    <property type="entry name" value="DUF2420"/>
    <property type="match status" value="1"/>
</dbReference>
<feature type="compositionally biased region" description="Acidic residues" evidence="1">
    <location>
        <begin position="672"/>
        <end position="682"/>
    </location>
</feature>
<dbReference type="OrthoDB" id="2507795at2759"/>
<keyword evidence="3" id="KW-1185">Reference proteome</keyword>
<feature type="compositionally biased region" description="Polar residues" evidence="1">
    <location>
        <begin position="189"/>
        <end position="203"/>
    </location>
</feature>
<dbReference type="HOGENOM" id="CLU_332901_0_0_1"/>
<name>F4RHE0_MELLP</name>
<dbReference type="KEGG" id="mlr:MELLADRAFT_116094"/>
<evidence type="ECO:0000313" key="2">
    <source>
        <dbReference type="EMBL" id="EGG08262.1"/>
    </source>
</evidence>
<accession>F4RHE0</accession>
<organism evidence="3">
    <name type="scientific">Melampsora larici-populina (strain 98AG31 / pathotype 3-4-7)</name>
    <name type="common">Poplar leaf rust fungus</name>
    <dbReference type="NCBI Taxonomy" id="747676"/>
    <lineage>
        <taxon>Eukaryota</taxon>
        <taxon>Fungi</taxon>
        <taxon>Dikarya</taxon>
        <taxon>Basidiomycota</taxon>
        <taxon>Pucciniomycotina</taxon>
        <taxon>Pucciniomycetes</taxon>
        <taxon>Pucciniales</taxon>
        <taxon>Melampsoraceae</taxon>
        <taxon>Melampsora</taxon>
    </lineage>
</organism>
<dbReference type="VEuPathDB" id="FungiDB:MELLADRAFT_116094"/>
<evidence type="ECO:0000256" key="1">
    <source>
        <dbReference type="SAM" id="MobiDB-lite"/>
    </source>
</evidence>
<protein>
    <submittedName>
        <fullName evidence="2">Uncharacterized protein</fullName>
    </submittedName>
</protein>
<dbReference type="InParanoid" id="F4RHE0"/>
<dbReference type="STRING" id="747676.F4RHE0"/>
<feature type="compositionally biased region" description="Acidic residues" evidence="1">
    <location>
        <begin position="466"/>
        <end position="485"/>
    </location>
</feature>
<proteinExistence type="predicted"/>
<sequence>MDAELPDHPLSSNHIMELDYTLDADMVSPDRFDCELQSDCDQFMASIQSTDPQEVEMTDDYSSAPFELDSCQKINVLAPITSELPINDFPTFIDSNLSTYGRDIINLPPSSTSDLTSSLSMGIENPVEIEPVHLPTFDSQAFSVQTSVPLVQPAEPVRASDEPKQLERDSAPILNDQNAAVTDETFEQASLSDVVSGTGSTSEAEPHVAPHQDEAHSIIQPTAEALSSLAQAEDGEQSVTVADEVPPDSLPLLPQLTTDVQTSIEEPIESLNTDEITAVDESLELHPRPRIDLLEHVRTEFEVLEIIDENTLDPQEQMIKQAPCIRLLCEDCEYNVFQRLSASNSSNDPNPESCPGEEPLLLGELADQAIYFAPLGDFIETLRQIFPDFTQTDHSELVLSFPDLEARIPEDNVYTRELSLFDIDRLHVGANLPSRLLVSLEKQPRLIHRFNVLAKHVWKQNLTEPLDAEQGDTEEDSCEDYEAEQAPEHVDLEDATITEGPLASVEEVLTVDEDTVGKAHDASSSAVHLDPPMISEGDVGSDLPVTPTNGSTEPIQLIDVSIPSNHNVAEHDNEEDDKNKHVQADCVVKDTCTSSSQSALRDSARSLHLDNSTPDSAECQDQHFDGMVKDFPKSVLTPVVQGHFVAENTLESDLRDDQTVDCDSPTDKTADGEELDSVEASEEALKNPTTGATPADKLEHPDELSVPHSNLNQEAAEPVTSKYHSVDDDELISNGTVLGCEGSDDDVEEITDARFDTIIDNSPLLNSVTSNSNDPAAVSLAKQPFISGVVSSADLSRSPNETKKRPVDYDNDACCTHQDENDGGSPQSERYLVRMISAPDSSRQYRCIPVVPAAIPPGL</sequence>
<evidence type="ECO:0000313" key="3">
    <source>
        <dbReference type="Proteomes" id="UP000001072"/>
    </source>
</evidence>
<dbReference type="EMBL" id="GL883101">
    <property type="protein sequence ID" value="EGG08262.1"/>
    <property type="molecule type" value="Genomic_DNA"/>
</dbReference>
<feature type="region of interest" description="Disordered" evidence="1">
    <location>
        <begin position="465"/>
        <end position="493"/>
    </location>
</feature>
<feature type="region of interest" description="Disordered" evidence="1">
    <location>
        <begin position="517"/>
        <end position="544"/>
    </location>
</feature>
<dbReference type="GeneID" id="18925749"/>
<dbReference type="InterPro" id="IPR018822">
    <property type="entry name" value="UPF0646"/>
</dbReference>
<feature type="region of interest" description="Disordered" evidence="1">
    <location>
        <begin position="189"/>
        <end position="212"/>
    </location>
</feature>
<feature type="compositionally biased region" description="Basic and acidic residues" evidence="1">
    <location>
        <begin position="696"/>
        <end position="705"/>
    </location>
</feature>
<reference evidence="3" key="1">
    <citation type="journal article" date="2011" name="Proc. Natl. Acad. Sci. U.S.A.">
        <title>Obligate biotrophy features unraveled by the genomic analysis of rust fungi.</title>
        <authorList>
            <person name="Duplessis S."/>
            <person name="Cuomo C.A."/>
            <person name="Lin Y.-C."/>
            <person name="Aerts A."/>
            <person name="Tisserant E."/>
            <person name="Veneault-Fourrey C."/>
            <person name="Joly D.L."/>
            <person name="Hacquard S."/>
            <person name="Amselem J."/>
            <person name="Cantarel B.L."/>
            <person name="Chiu R."/>
            <person name="Coutinho P.M."/>
            <person name="Feau N."/>
            <person name="Field M."/>
            <person name="Frey P."/>
            <person name="Gelhaye E."/>
            <person name="Goldberg J."/>
            <person name="Grabherr M.G."/>
            <person name="Kodira C.D."/>
            <person name="Kohler A."/>
            <person name="Kuees U."/>
            <person name="Lindquist E.A."/>
            <person name="Lucas S.M."/>
            <person name="Mago R."/>
            <person name="Mauceli E."/>
            <person name="Morin E."/>
            <person name="Murat C."/>
            <person name="Pangilinan J.L."/>
            <person name="Park R."/>
            <person name="Pearson M."/>
            <person name="Quesneville H."/>
            <person name="Rouhier N."/>
            <person name="Sakthikumar S."/>
            <person name="Salamov A.A."/>
            <person name="Schmutz J."/>
            <person name="Selles B."/>
            <person name="Shapiro H."/>
            <person name="Tanguay P."/>
            <person name="Tuskan G.A."/>
            <person name="Henrissat B."/>
            <person name="Van de Peer Y."/>
            <person name="Rouze P."/>
            <person name="Ellis J.G."/>
            <person name="Dodds P.N."/>
            <person name="Schein J.E."/>
            <person name="Zhong S."/>
            <person name="Hamelin R.C."/>
            <person name="Grigoriev I.V."/>
            <person name="Szabo L.J."/>
            <person name="Martin F."/>
        </authorList>
    </citation>
    <scope>NUCLEOTIDE SEQUENCE [LARGE SCALE GENOMIC DNA]</scope>
    <source>
        <strain evidence="3">98AG31 / pathotype 3-4-7</strain>
    </source>
</reference>
<feature type="compositionally biased region" description="Basic and acidic residues" evidence="1">
    <location>
        <begin position="158"/>
        <end position="170"/>
    </location>
</feature>
<dbReference type="AlphaFoldDB" id="F4RHE0"/>
<dbReference type="RefSeq" id="XP_007408460.1">
    <property type="nucleotide sequence ID" value="XM_007408398.1"/>
</dbReference>
<feature type="region of interest" description="Disordered" evidence="1">
    <location>
        <begin position="153"/>
        <end position="173"/>
    </location>
</feature>
<feature type="region of interest" description="Disordered" evidence="1">
    <location>
        <begin position="591"/>
        <end position="620"/>
    </location>
</feature>
<gene>
    <name evidence="2" type="ORF">MELLADRAFT_116094</name>
</gene>